<dbReference type="InterPro" id="IPR014810">
    <property type="entry name" value="Fcf2_C"/>
</dbReference>
<dbReference type="EMBL" id="JALJOR010000014">
    <property type="protein sequence ID" value="KAK9806285.1"/>
    <property type="molecule type" value="Genomic_DNA"/>
</dbReference>
<comment type="subcellular location">
    <subcellularLocation>
        <location evidence="1">Nucleus</location>
        <location evidence="1">Nucleolus</location>
    </subcellularLocation>
</comment>
<dbReference type="InterPro" id="IPR039883">
    <property type="entry name" value="Fcf2/DNTTIP2"/>
</dbReference>
<accession>A0AAW1PDA7</accession>
<evidence type="ECO:0000259" key="4">
    <source>
        <dbReference type="Pfam" id="PF08698"/>
    </source>
</evidence>
<dbReference type="GO" id="GO:0003723">
    <property type="term" value="F:RNA binding"/>
    <property type="evidence" value="ECO:0007669"/>
    <property type="project" value="TreeGrafter"/>
</dbReference>
<keyword evidence="2" id="KW-0539">Nucleus</keyword>
<dbReference type="PANTHER" id="PTHR21686">
    <property type="entry name" value="DEOXYNUCLEOTIDYLTRANSFERASE TERMINAL-INTERACTING PROTEIN 2"/>
    <property type="match status" value="1"/>
</dbReference>
<proteinExistence type="predicted"/>
<feature type="compositionally biased region" description="Basic residues" evidence="3">
    <location>
        <begin position="179"/>
        <end position="199"/>
    </location>
</feature>
<dbReference type="PANTHER" id="PTHR21686:SF12">
    <property type="entry name" value="DEOXYNUCLEOTIDYLTRANSFERASE TERMINAL-INTERACTING PROTEIN 2"/>
    <property type="match status" value="1"/>
</dbReference>
<dbReference type="AlphaFoldDB" id="A0AAW1PDA7"/>
<feature type="region of interest" description="Disordered" evidence="3">
    <location>
        <begin position="1"/>
        <end position="86"/>
    </location>
</feature>
<sequence length="199" mass="22738">MRGEEEAGPSSHPADEDDVKEMHWEPETGLPAALMADEDASRKVPKLQAGAGDAERPGLPNRAAQRAARKAAPETAGRDWFDLPATPITDDMKRDLRLLRLRGAYDTKRFYKSADQTKFPKYFAMGTVVETPADYYSGRLTNAERKRTLAEELLGDEQLTQMRKKRYNRVQAEKEHWAQKKGRKTDKPRIKKKPHRPKH</sequence>
<evidence type="ECO:0000256" key="1">
    <source>
        <dbReference type="ARBA" id="ARBA00004604"/>
    </source>
</evidence>
<evidence type="ECO:0000313" key="5">
    <source>
        <dbReference type="EMBL" id="KAK9806285.1"/>
    </source>
</evidence>
<dbReference type="GO" id="GO:0005730">
    <property type="term" value="C:nucleolus"/>
    <property type="evidence" value="ECO:0007669"/>
    <property type="project" value="UniProtKB-SubCell"/>
</dbReference>
<keyword evidence="6" id="KW-1185">Reference proteome</keyword>
<comment type="caution">
    <text evidence="5">The sequence shown here is derived from an EMBL/GenBank/DDBJ whole genome shotgun (WGS) entry which is preliminary data.</text>
</comment>
<organism evidence="5 6">
    <name type="scientific">[Myrmecia] bisecta</name>
    <dbReference type="NCBI Taxonomy" id="41462"/>
    <lineage>
        <taxon>Eukaryota</taxon>
        <taxon>Viridiplantae</taxon>
        <taxon>Chlorophyta</taxon>
        <taxon>core chlorophytes</taxon>
        <taxon>Trebouxiophyceae</taxon>
        <taxon>Trebouxiales</taxon>
        <taxon>Trebouxiaceae</taxon>
        <taxon>Myrmecia</taxon>
    </lineage>
</organism>
<dbReference type="Pfam" id="PF08698">
    <property type="entry name" value="Fcf2"/>
    <property type="match status" value="1"/>
</dbReference>
<reference evidence="5 6" key="1">
    <citation type="journal article" date="2024" name="Nat. Commun.">
        <title>Phylogenomics reveals the evolutionary origins of lichenization in chlorophyte algae.</title>
        <authorList>
            <person name="Puginier C."/>
            <person name="Libourel C."/>
            <person name="Otte J."/>
            <person name="Skaloud P."/>
            <person name="Haon M."/>
            <person name="Grisel S."/>
            <person name="Petersen M."/>
            <person name="Berrin J.G."/>
            <person name="Delaux P.M."/>
            <person name="Dal Grande F."/>
            <person name="Keller J."/>
        </authorList>
    </citation>
    <scope>NUCLEOTIDE SEQUENCE [LARGE SCALE GENOMIC DNA]</scope>
    <source>
        <strain evidence="5 6">SAG 2043</strain>
    </source>
</reference>
<name>A0AAW1PDA7_9CHLO</name>
<evidence type="ECO:0000256" key="2">
    <source>
        <dbReference type="ARBA" id="ARBA00023242"/>
    </source>
</evidence>
<feature type="domain" description="Fcf2 pre-rRNA processing C-terminal" evidence="4">
    <location>
        <begin position="74"/>
        <end position="166"/>
    </location>
</feature>
<protein>
    <recommendedName>
        <fullName evidence="4">Fcf2 pre-rRNA processing C-terminal domain-containing protein</fullName>
    </recommendedName>
</protein>
<feature type="region of interest" description="Disordered" evidence="3">
    <location>
        <begin position="166"/>
        <end position="199"/>
    </location>
</feature>
<evidence type="ECO:0000256" key="3">
    <source>
        <dbReference type="SAM" id="MobiDB-lite"/>
    </source>
</evidence>
<gene>
    <name evidence="5" type="ORF">WJX72_008533</name>
</gene>
<evidence type="ECO:0000313" key="6">
    <source>
        <dbReference type="Proteomes" id="UP001489004"/>
    </source>
</evidence>
<dbReference type="GO" id="GO:0006396">
    <property type="term" value="P:RNA processing"/>
    <property type="evidence" value="ECO:0007669"/>
    <property type="project" value="TreeGrafter"/>
</dbReference>
<dbReference type="Proteomes" id="UP001489004">
    <property type="component" value="Unassembled WGS sequence"/>
</dbReference>